<evidence type="ECO:0000313" key="8">
    <source>
        <dbReference type="EMBL" id="RNA00001.1"/>
    </source>
</evidence>
<feature type="domain" description="T-box" evidence="7">
    <location>
        <begin position="25"/>
        <end position="199"/>
    </location>
</feature>
<dbReference type="OrthoDB" id="7442607at2759"/>
<protein>
    <submittedName>
        <fullName evidence="8">Brachyury isoform X2</fullName>
    </submittedName>
</protein>
<comment type="caution">
    <text evidence="5">Lacks conserved residue(s) required for the propagation of feature annotation.</text>
</comment>
<dbReference type="Proteomes" id="UP000276133">
    <property type="component" value="Unassembled WGS sequence"/>
</dbReference>
<feature type="region of interest" description="Disordered" evidence="6">
    <location>
        <begin position="410"/>
        <end position="430"/>
    </location>
</feature>
<keyword evidence="4 5" id="KW-0539">Nucleus</keyword>
<dbReference type="AlphaFoldDB" id="A0A3M7PMN6"/>
<feature type="region of interest" description="Disordered" evidence="6">
    <location>
        <begin position="283"/>
        <end position="303"/>
    </location>
</feature>
<dbReference type="EMBL" id="REGN01009963">
    <property type="protein sequence ID" value="RNA00001.1"/>
    <property type="molecule type" value="Genomic_DNA"/>
</dbReference>
<gene>
    <name evidence="8" type="ORF">BpHYR1_040291</name>
</gene>
<dbReference type="GO" id="GO:0000785">
    <property type="term" value="C:chromatin"/>
    <property type="evidence" value="ECO:0007669"/>
    <property type="project" value="TreeGrafter"/>
</dbReference>
<evidence type="ECO:0000256" key="2">
    <source>
        <dbReference type="ARBA" id="ARBA00023125"/>
    </source>
</evidence>
<dbReference type="InterPro" id="IPR046360">
    <property type="entry name" value="T-box_DNA-bd"/>
</dbReference>
<evidence type="ECO:0000313" key="9">
    <source>
        <dbReference type="Proteomes" id="UP000276133"/>
    </source>
</evidence>
<dbReference type="InterPro" id="IPR036960">
    <property type="entry name" value="T-box_sf"/>
</dbReference>
<dbReference type="GO" id="GO:0045893">
    <property type="term" value="P:positive regulation of DNA-templated transcription"/>
    <property type="evidence" value="ECO:0007669"/>
    <property type="project" value="InterPro"/>
</dbReference>
<feature type="compositionally biased region" description="Low complexity" evidence="6">
    <location>
        <begin position="411"/>
        <end position="426"/>
    </location>
</feature>
<dbReference type="PROSITE" id="PS50252">
    <property type="entry name" value="TBOX_3"/>
    <property type="match status" value="1"/>
</dbReference>
<feature type="compositionally biased region" description="Low complexity" evidence="6">
    <location>
        <begin position="287"/>
        <end position="301"/>
    </location>
</feature>
<dbReference type="SMART" id="SM00425">
    <property type="entry name" value="TBOX"/>
    <property type="match status" value="1"/>
</dbReference>
<accession>A0A3M7PMN6</accession>
<evidence type="ECO:0000259" key="7">
    <source>
        <dbReference type="PROSITE" id="PS50252"/>
    </source>
</evidence>
<dbReference type="PRINTS" id="PR00938">
    <property type="entry name" value="BRACHYURY"/>
</dbReference>
<keyword evidence="9" id="KW-1185">Reference proteome</keyword>
<reference evidence="8 9" key="1">
    <citation type="journal article" date="2018" name="Sci. Rep.">
        <title>Genomic signatures of local adaptation to the degree of environmental predictability in rotifers.</title>
        <authorList>
            <person name="Franch-Gras L."/>
            <person name="Hahn C."/>
            <person name="Garcia-Roger E.M."/>
            <person name="Carmona M.J."/>
            <person name="Serra M."/>
            <person name="Gomez A."/>
        </authorList>
    </citation>
    <scope>NUCLEOTIDE SEQUENCE [LARGE SCALE GENOMIC DNA]</scope>
    <source>
        <strain evidence="8">HYR1</strain>
    </source>
</reference>
<dbReference type="PANTHER" id="PTHR11267">
    <property type="entry name" value="T-BOX PROTEIN-RELATED"/>
    <property type="match status" value="1"/>
</dbReference>
<dbReference type="SUPFAM" id="SSF49417">
    <property type="entry name" value="p53-like transcription factors"/>
    <property type="match status" value="1"/>
</dbReference>
<evidence type="ECO:0000256" key="1">
    <source>
        <dbReference type="ARBA" id="ARBA00023015"/>
    </source>
</evidence>
<feature type="compositionally biased region" description="Polar residues" evidence="6">
    <location>
        <begin position="259"/>
        <end position="269"/>
    </location>
</feature>
<evidence type="ECO:0000256" key="4">
    <source>
        <dbReference type="ARBA" id="ARBA00023242"/>
    </source>
</evidence>
<evidence type="ECO:0000256" key="3">
    <source>
        <dbReference type="ARBA" id="ARBA00023163"/>
    </source>
</evidence>
<organism evidence="8 9">
    <name type="scientific">Brachionus plicatilis</name>
    <name type="common">Marine rotifer</name>
    <name type="synonym">Brachionus muelleri</name>
    <dbReference type="NCBI Taxonomy" id="10195"/>
    <lineage>
        <taxon>Eukaryota</taxon>
        <taxon>Metazoa</taxon>
        <taxon>Spiralia</taxon>
        <taxon>Gnathifera</taxon>
        <taxon>Rotifera</taxon>
        <taxon>Eurotatoria</taxon>
        <taxon>Monogononta</taxon>
        <taxon>Pseudotrocha</taxon>
        <taxon>Ploima</taxon>
        <taxon>Brachionidae</taxon>
        <taxon>Brachionus</taxon>
    </lineage>
</organism>
<dbReference type="GO" id="GO:0000978">
    <property type="term" value="F:RNA polymerase II cis-regulatory region sequence-specific DNA binding"/>
    <property type="evidence" value="ECO:0007669"/>
    <property type="project" value="InterPro"/>
</dbReference>
<keyword evidence="2 5" id="KW-0238">DNA-binding</keyword>
<dbReference type="InterPro" id="IPR002070">
    <property type="entry name" value="TF_Brachyury"/>
</dbReference>
<sequence length="451" mass="51277">MVMSKNETSSSYALKTMNNGIQIRLEDRDLWMRFFGKTNEMIVTRSGRNMFPVLKTSFAHLEPTAIYEVVVDFIQIDNHKWKYINGEWQQGTKPDPVQLKCEYKHPDSPNFGSHWMKDSVAFNKIKLTNKPPNKGQIQLNSLHKYEPRIIVYKLNSNMREKIAEASFSETQFIAVTAYQNEEITSLKIRFNPFAKAFLDVRERPDRDAADNDHFEFNVQQPMAPQQPQPAGQAALEPNWAYYAKQSGGGGPERVRSVHRSSPYSASHSYHQQYVKQFDETKARPINSSSPLSSSSSASSSSFNQFTSPTINQSLMLSNEFDWNQSNQAMHSLMNQTSPNQFQSQNLAYHNQLGYASSPNMYWQSNGYYNQGNNYANYALALAAVNNGYPKMNYSYSNYYENDYVKLSPNTSDVDSSVQQSSLPSDSGFDSPKVCMDKADLATSCTPSPKWA</sequence>
<keyword evidence="3" id="KW-0804">Transcription</keyword>
<proteinExistence type="predicted"/>
<dbReference type="GO" id="GO:0000981">
    <property type="term" value="F:DNA-binding transcription factor activity, RNA polymerase II-specific"/>
    <property type="evidence" value="ECO:0007669"/>
    <property type="project" value="TreeGrafter"/>
</dbReference>
<dbReference type="Pfam" id="PF00907">
    <property type="entry name" value="T-box"/>
    <property type="match status" value="1"/>
</dbReference>
<evidence type="ECO:0000256" key="5">
    <source>
        <dbReference type="PROSITE-ProRule" id="PRU00201"/>
    </source>
</evidence>
<dbReference type="STRING" id="10195.A0A3M7PMN6"/>
<dbReference type="GO" id="GO:0001708">
    <property type="term" value="P:cell fate specification"/>
    <property type="evidence" value="ECO:0007669"/>
    <property type="project" value="TreeGrafter"/>
</dbReference>
<dbReference type="CDD" id="cd20192">
    <property type="entry name" value="T-box_TBXT_TBX19-like"/>
    <property type="match status" value="1"/>
</dbReference>
<name>A0A3M7PMN6_BRAPC</name>
<feature type="region of interest" description="Disordered" evidence="6">
    <location>
        <begin position="245"/>
        <end position="269"/>
    </location>
</feature>
<evidence type="ECO:0000256" key="6">
    <source>
        <dbReference type="SAM" id="MobiDB-lite"/>
    </source>
</evidence>
<comment type="caution">
    <text evidence="8">The sequence shown here is derived from an EMBL/GenBank/DDBJ whole genome shotgun (WGS) entry which is preliminary data.</text>
</comment>
<dbReference type="GO" id="GO:0005634">
    <property type="term" value="C:nucleus"/>
    <property type="evidence" value="ECO:0007669"/>
    <property type="project" value="UniProtKB-SubCell"/>
</dbReference>
<comment type="subcellular location">
    <subcellularLocation>
        <location evidence="5">Nucleus</location>
    </subcellularLocation>
</comment>
<keyword evidence="1" id="KW-0805">Transcription regulation</keyword>
<dbReference type="InterPro" id="IPR001699">
    <property type="entry name" value="TF_T-box"/>
</dbReference>
<dbReference type="PANTHER" id="PTHR11267:SF106">
    <property type="entry name" value="T-RELATED PROTEIN"/>
    <property type="match status" value="1"/>
</dbReference>
<dbReference type="InterPro" id="IPR008967">
    <property type="entry name" value="p53-like_TF_DNA-bd_sf"/>
</dbReference>
<dbReference type="PRINTS" id="PR00937">
    <property type="entry name" value="TBOX"/>
</dbReference>
<dbReference type="Gene3D" id="2.60.40.820">
    <property type="entry name" value="Transcription factor, T-box"/>
    <property type="match status" value="1"/>
</dbReference>